<evidence type="ECO:0000256" key="1">
    <source>
        <dbReference type="SAM" id="MobiDB-lite"/>
    </source>
</evidence>
<proteinExistence type="predicted"/>
<keyword evidence="2" id="KW-1133">Transmembrane helix</keyword>
<gene>
    <name evidence="3" type="ORF">J2739_002350</name>
</gene>
<feature type="compositionally biased region" description="Low complexity" evidence="1">
    <location>
        <begin position="57"/>
        <end position="68"/>
    </location>
</feature>
<feature type="transmembrane region" description="Helical" evidence="2">
    <location>
        <begin position="20"/>
        <end position="40"/>
    </location>
</feature>
<reference evidence="3 4" key="1">
    <citation type="submission" date="2023-07" db="EMBL/GenBank/DDBJ databases">
        <title>Sorghum-associated microbial communities from plants grown in Nebraska, USA.</title>
        <authorList>
            <person name="Schachtman D."/>
        </authorList>
    </citation>
    <scope>NUCLEOTIDE SEQUENCE [LARGE SCALE GENOMIC DNA]</scope>
    <source>
        <strain evidence="3 4">DS1781</strain>
    </source>
</reference>
<accession>A0ABU1NDP1</accession>
<comment type="caution">
    <text evidence="3">The sequence shown here is derived from an EMBL/GenBank/DDBJ whole genome shotgun (WGS) entry which is preliminary data.</text>
</comment>
<feature type="region of interest" description="Disordered" evidence="1">
    <location>
        <begin position="47"/>
        <end position="68"/>
    </location>
</feature>
<evidence type="ECO:0000313" key="4">
    <source>
        <dbReference type="Proteomes" id="UP001184230"/>
    </source>
</evidence>
<keyword evidence="2" id="KW-0472">Membrane</keyword>
<organism evidence="3 4">
    <name type="scientific">Variovorax soli</name>
    <dbReference type="NCBI Taxonomy" id="376815"/>
    <lineage>
        <taxon>Bacteria</taxon>
        <taxon>Pseudomonadati</taxon>
        <taxon>Pseudomonadota</taxon>
        <taxon>Betaproteobacteria</taxon>
        <taxon>Burkholderiales</taxon>
        <taxon>Comamonadaceae</taxon>
        <taxon>Variovorax</taxon>
    </lineage>
</organism>
<protein>
    <submittedName>
        <fullName evidence="3">Uncharacterized protein</fullName>
    </submittedName>
</protein>
<evidence type="ECO:0000313" key="3">
    <source>
        <dbReference type="EMBL" id="MDR6536577.1"/>
    </source>
</evidence>
<keyword evidence="4" id="KW-1185">Reference proteome</keyword>
<sequence>MKSSVASWREKSGSRRASRWMTILLAFLIAGGVALIFIWLQEPPPGVGASGGGAGSGQTQSQQAQVKP</sequence>
<keyword evidence="2" id="KW-0812">Transmembrane</keyword>
<name>A0ABU1NDP1_9BURK</name>
<dbReference type="RefSeq" id="WP_309901716.1">
    <property type="nucleotide sequence ID" value="NZ_JAVDRF010000004.1"/>
</dbReference>
<dbReference type="EMBL" id="JAVDRF010000004">
    <property type="protein sequence ID" value="MDR6536577.1"/>
    <property type="molecule type" value="Genomic_DNA"/>
</dbReference>
<dbReference type="Proteomes" id="UP001184230">
    <property type="component" value="Unassembled WGS sequence"/>
</dbReference>
<evidence type="ECO:0000256" key="2">
    <source>
        <dbReference type="SAM" id="Phobius"/>
    </source>
</evidence>